<protein>
    <recommendedName>
        <fullName evidence="4">DEK C-terminal domain-containing protein</fullName>
    </recommendedName>
</protein>
<feature type="compositionally biased region" description="Basic and acidic residues" evidence="1">
    <location>
        <begin position="205"/>
        <end position="225"/>
    </location>
</feature>
<dbReference type="EMBL" id="KZ302007">
    <property type="protein sequence ID" value="PFH50284.1"/>
    <property type="molecule type" value="Genomic_DNA"/>
</dbReference>
<evidence type="ECO:0000256" key="1">
    <source>
        <dbReference type="SAM" id="MobiDB-lite"/>
    </source>
</evidence>
<feature type="compositionally biased region" description="Low complexity" evidence="1">
    <location>
        <begin position="94"/>
        <end position="107"/>
    </location>
</feature>
<feature type="region of interest" description="Disordered" evidence="1">
    <location>
        <begin position="308"/>
        <end position="327"/>
    </location>
</feature>
<dbReference type="AlphaFoldDB" id="A0A2A9NLT4"/>
<sequence length="364" mass="40730">MESIPPIHELVDLARTIVLAAGNKGELGNLTQRTVRQEVEKRLSLEPGSLEKKEYKSSLKTAVAEAVEEAKNRANSPEPRDKTSEINVSPPKPSSSKSKAKQISPKASRPKKRKEPDGVVSPLPQKHVQSDEEDLKQVGLSKPQSKLQKKRITSPESEPEVEEKPKSSGKPSSSSKPKQQENDGNESELSVLIDEPPKKKKRAPKSREKSELKPKKGKGKEPEVLNKDEATIKRLKSLVLACGVRKVWSKVFKDTEDSRQRIRILKEILSDLGMTGRYSFEQAREIKEKRALAQELAEDVQSFERAVVGKGEKRGSTHSESEDPDAAMEDVKPIRKVLYPSDMNEFNLIWHLVSTSSRQMPARV</sequence>
<name>A0A2A9NLT4_9AGAR</name>
<feature type="region of interest" description="Disordered" evidence="1">
    <location>
        <begin position="45"/>
        <end position="225"/>
    </location>
</feature>
<dbReference type="STRING" id="703135.A0A2A9NLT4"/>
<organism evidence="2 3">
    <name type="scientific">Amanita thiersii Skay4041</name>
    <dbReference type="NCBI Taxonomy" id="703135"/>
    <lineage>
        <taxon>Eukaryota</taxon>
        <taxon>Fungi</taxon>
        <taxon>Dikarya</taxon>
        <taxon>Basidiomycota</taxon>
        <taxon>Agaricomycotina</taxon>
        <taxon>Agaricomycetes</taxon>
        <taxon>Agaricomycetidae</taxon>
        <taxon>Agaricales</taxon>
        <taxon>Pluteineae</taxon>
        <taxon>Amanitaceae</taxon>
        <taxon>Amanita</taxon>
    </lineage>
</organism>
<dbReference type="OrthoDB" id="552755at2759"/>
<dbReference type="PANTHER" id="PTHR15410:SF2">
    <property type="entry name" value="HIRA-INTERACTING PROTEIN 3"/>
    <property type="match status" value="1"/>
</dbReference>
<evidence type="ECO:0000313" key="2">
    <source>
        <dbReference type="EMBL" id="PFH50284.1"/>
    </source>
</evidence>
<dbReference type="PANTHER" id="PTHR15410">
    <property type="entry name" value="HIRA-INTERACTING PROTEIN 3"/>
    <property type="match status" value="1"/>
</dbReference>
<gene>
    <name evidence="2" type="ORF">AMATHDRAFT_4100</name>
</gene>
<evidence type="ECO:0000313" key="3">
    <source>
        <dbReference type="Proteomes" id="UP000242287"/>
    </source>
</evidence>
<proteinExistence type="predicted"/>
<feature type="compositionally biased region" description="Basic and acidic residues" evidence="1">
    <location>
        <begin position="68"/>
        <end position="84"/>
    </location>
</feature>
<keyword evidence="3" id="KW-1185">Reference proteome</keyword>
<feature type="compositionally biased region" description="Basic and acidic residues" evidence="1">
    <location>
        <begin position="310"/>
        <end position="321"/>
    </location>
</feature>
<feature type="compositionally biased region" description="Low complexity" evidence="1">
    <location>
        <begin position="168"/>
        <end position="177"/>
    </location>
</feature>
<accession>A0A2A9NLT4</accession>
<dbReference type="InterPro" id="IPR037647">
    <property type="entry name" value="HIRIP3"/>
</dbReference>
<dbReference type="Proteomes" id="UP000242287">
    <property type="component" value="Unassembled WGS sequence"/>
</dbReference>
<feature type="compositionally biased region" description="Basic and acidic residues" evidence="1">
    <location>
        <begin position="45"/>
        <end position="57"/>
    </location>
</feature>
<reference evidence="2 3" key="1">
    <citation type="submission" date="2014-02" db="EMBL/GenBank/DDBJ databases">
        <title>Transposable element dynamics among asymbiotic and ectomycorrhizal Amanita fungi.</title>
        <authorList>
            <consortium name="DOE Joint Genome Institute"/>
            <person name="Hess J."/>
            <person name="Skrede I."/>
            <person name="Wolfe B."/>
            <person name="LaButti K."/>
            <person name="Ohm R.A."/>
            <person name="Grigoriev I.V."/>
            <person name="Pringle A."/>
        </authorList>
    </citation>
    <scope>NUCLEOTIDE SEQUENCE [LARGE SCALE GENOMIC DNA]</scope>
    <source>
        <strain evidence="2 3">SKay4041</strain>
    </source>
</reference>
<dbReference type="GO" id="GO:0005634">
    <property type="term" value="C:nucleus"/>
    <property type="evidence" value="ECO:0007669"/>
    <property type="project" value="TreeGrafter"/>
</dbReference>
<evidence type="ECO:0008006" key="4">
    <source>
        <dbReference type="Google" id="ProtNLM"/>
    </source>
</evidence>